<dbReference type="EMBL" id="AP021936">
    <property type="protein sequence ID" value="BBQ50063.1"/>
    <property type="molecule type" value="Genomic_DNA"/>
</dbReference>
<dbReference type="Proteomes" id="UP000515758">
    <property type="component" value="Chromosome"/>
</dbReference>
<reference evidence="1 2" key="1">
    <citation type="submission" date="2019-12" db="EMBL/GenBank/DDBJ databases">
        <title>complete genome sequences of Acinetobacter pittii str. WP2-W18-ESBL-11 isolated from wastewater treatment plant effluent.</title>
        <authorList>
            <person name="Sekizuka T."/>
            <person name="Itokawa K."/>
            <person name="Yatsu K."/>
            <person name="Inamine Y."/>
            <person name="Kuroda M."/>
        </authorList>
    </citation>
    <scope>NUCLEOTIDE SEQUENCE [LARGE SCALE GENOMIC DNA]</scope>
    <source>
        <strain evidence="1 2">WP2-W18-ESBL-11</strain>
    </source>
</reference>
<evidence type="ECO:0000313" key="1">
    <source>
        <dbReference type="EMBL" id="BBQ50063.1"/>
    </source>
</evidence>
<gene>
    <name evidence="1" type="ORF">WP2W18E11_30610</name>
</gene>
<dbReference type="AlphaFoldDB" id="A0A6S4VEB4"/>
<name>A0A6S4VEB4_ACIPI</name>
<protein>
    <recommendedName>
        <fullName evidence="3">Lipoprotein</fullName>
    </recommendedName>
</protein>
<dbReference type="NCBIfam" id="NF045616">
    <property type="entry name" value="Acin_mostly_LP"/>
    <property type="match status" value="1"/>
</dbReference>
<evidence type="ECO:0008006" key="3">
    <source>
        <dbReference type="Google" id="ProtNLM"/>
    </source>
</evidence>
<evidence type="ECO:0000313" key="2">
    <source>
        <dbReference type="Proteomes" id="UP000515758"/>
    </source>
</evidence>
<accession>A0A6S4VEB4</accession>
<dbReference type="RefSeq" id="WP_182917572.1">
    <property type="nucleotide sequence ID" value="NZ_AP021936.1"/>
</dbReference>
<organism evidence="1 2">
    <name type="scientific">Acinetobacter pittii</name>
    <name type="common">Acinetobacter genomosp. 3</name>
    <dbReference type="NCBI Taxonomy" id="48296"/>
    <lineage>
        <taxon>Bacteria</taxon>
        <taxon>Pseudomonadati</taxon>
        <taxon>Pseudomonadota</taxon>
        <taxon>Gammaproteobacteria</taxon>
        <taxon>Moraxellales</taxon>
        <taxon>Moraxellaceae</taxon>
        <taxon>Acinetobacter</taxon>
        <taxon>Acinetobacter calcoaceticus/baumannii complex</taxon>
    </lineage>
</organism>
<dbReference type="InterPro" id="IPR054658">
    <property type="entry name" value="Extrcyto_LP"/>
</dbReference>
<proteinExistence type="predicted"/>
<sequence length="138" mass="15924">MRRLFSKSILILTTGCLLNGCSQGPLPLEVTLHQEYVCAFTNNPKKTNYPFDKKFIIFVAKADYTNGYKSTYEKEYSNVPLPIEEKDCVKIPLKAFEKNVAYDITLDIYKTFDTRICVVEHNNKLEIREPEPSETTCK</sequence>